<comment type="caution">
    <text evidence="2">The sequence shown here is derived from an EMBL/GenBank/DDBJ whole genome shotgun (WGS) entry which is preliminary data.</text>
</comment>
<evidence type="ECO:0000256" key="1">
    <source>
        <dbReference type="SAM" id="MobiDB-lite"/>
    </source>
</evidence>
<evidence type="ECO:0000313" key="2">
    <source>
        <dbReference type="EMBL" id="CAI9565942.1"/>
    </source>
</evidence>
<feature type="region of interest" description="Disordered" evidence="1">
    <location>
        <begin position="106"/>
        <end position="139"/>
    </location>
</feature>
<keyword evidence="3" id="KW-1185">Reference proteome</keyword>
<dbReference type="Proteomes" id="UP001162483">
    <property type="component" value="Unassembled WGS sequence"/>
</dbReference>
<organism evidence="2 3">
    <name type="scientific">Staurois parvus</name>
    <dbReference type="NCBI Taxonomy" id="386267"/>
    <lineage>
        <taxon>Eukaryota</taxon>
        <taxon>Metazoa</taxon>
        <taxon>Chordata</taxon>
        <taxon>Craniata</taxon>
        <taxon>Vertebrata</taxon>
        <taxon>Euteleostomi</taxon>
        <taxon>Amphibia</taxon>
        <taxon>Batrachia</taxon>
        <taxon>Anura</taxon>
        <taxon>Neobatrachia</taxon>
        <taxon>Ranoidea</taxon>
        <taxon>Ranidae</taxon>
        <taxon>Staurois</taxon>
    </lineage>
</organism>
<accession>A0ABN9D311</accession>
<dbReference type="EMBL" id="CATNWA010013898">
    <property type="protein sequence ID" value="CAI9565942.1"/>
    <property type="molecule type" value="Genomic_DNA"/>
</dbReference>
<evidence type="ECO:0000313" key="3">
    <source>
        <dbReference type="Proteomes" id="UP001162483"/>
    </source>
</evidence>
<proteinExistence type="predicted"/>
<protein>
    <submittedName>
        <fullName evidence="2">Uncharacterized protein</fullName>
    </submittedName>
</protein>
<reference evidence="2" key="1">
    <citation type="submission" date="2023-05" db="EMBL/GenBank/DDBJ databases">
        <authorList>
            <person name="Stuckert A."/>
        </authorList>
    </citation>
    <scope>NUCLEOTIDE SEQUENCE</scope>
</reference>
<feature type="compositionally biased region" description="Basic and acidic residues" evidence="1">
    <location>
        <begin position="126"/>
        <end position="139"/>
    </location>
</feature>
<gene>
    <name evidence="2" type="ORF">SPARVUS_LOCUS6240569</name>
</gene>
<name>A0ABN9D311_9NEOB</name>
<sequence length="139" mass="14881">MTQGPPGCCLRSSNMYFVSRENCVLGCWDLELEGSRDSWWGQDLQSHVQALLDACSLCEYIGGQDHYRPGLLPFGDRTLSGELGVPAGDCIPCEVGFLAQGLGKSGQLQESGGPEVACVSPGGVDPRGESRSQWRSDQA</sequence>